<gene>
    <name evidence="1" type="ORF">MP_TR199_c2_g1_i1_g.627</name>
</gene>
<accession>A0A1J3JFX7</accession>
<proteinExistence type="predicted"/>
<name>A0A1J3JFX7_NOCCA</name>
<sequence length="82" mass="9281">MHHNSNELQRSIALLYDTLITYAQKNKKRYSSQSEAVPQSFLSLRISSVNEEPQAPMRTLDIAHIVLSNIASTFESLETMSV</sequence>
<organism evidence="1">
    <name type="scientific">Noccaea caerulescens</name>
    <name type="common">Alpine penny-cress</name>
    <name type="synonym">Thlaspi caerulescens</name>
    <dbReference type="NCBI Taxonomy" id="107243"/>
    <lineage>
        <taxon>Eukaryota</taxon>
        <taxon>Viridiplantae</taxon>
        <taxon>Streptophyta</taxon>
        <taxon>Embryophyta</taxon>
        <taxon>Tracheophyta</taxon>
        <taxon>Spermatophyta</taxon>
        <taxon>Magnoliopsida</taxon>
        <taxon>eudicotyledons</taxon>
        <taxon>Gunneridae</taxon>
        <taxon>Pentapetalae</taxon>
        <taxon>rosids</taxon>
        <taxon>malvids</taxon>
        <taxon>Brassicales</taxon>
        <taxon>Brassicaceae</taxon>
        <taxon>Coluteocarpeae</taxon>
        <taxon>Noccaea</taxon>
    </lineage>
</organism>
<reference evidence="1" key="1">
    <citation type="submission" date="2016-07" db="EMBL/GenBank/DDBJ databases">
        <title>De novo transcriptome assembly of four accessions of the metal hyperaccumulator plant Noccaea caerulescens.</title>
        <authorList>
            <person name="Blande D."/>
            <person name="Halimaa P."/>
            <person name="Tervahauta A.I."/>
            <person name="Aarts M.G."/>
            <person name="Karenlampi S.O."/>
        </authorList>
    </citation>
    <scope>NUCLEOTIDE SEQUENCE</scope>
</reference>
<protein>
    <submittedName>
        <fullName evidence="1">Uncharacterized protein</fullName>
    </submittedName>
</protein>
<dbReference type="EMBL" id="GEVM01014677">
    <property type="protein sequence ID" value="JAU91261.1"/>
    <property type="molecule type" value="Transcribed_RNA"/>
</dbReference>
<dbReference type="AlphaFoldDB" id="A0A1J3JFX7"/>
<evidence type="ECO:0000313" key="1">
    <source>
        <dbReference type="EMBL" id="JAU91261.1"/>
    </source>
</evidence>